<keyword evidence="1" id="KW-0489">Methyltransferase</keyword>
<dbReference type="GO" id="GO:0008168">
    <property type="term" value="F:methyltransferase activity"/>
    <property type="evidence" value="ECO:0007669"/>
    <property type="project" value="UniProtKB-KW"/>
</dbReference>
<gene>
    <name evidence="1" type="ORF">HH213_05970</name>
</gene>
<dbReference type="Gene3D" id="3.40.50.150">
    <property type="entry name" value="Vaccinia Virus protein VP39"/>
    <property type="match status" value="1"/>
</dbReference>
<keyword evidence="2" id="KW-1185">Reference proteome</keyword>
<accession>A0ABX6M663</accession>
<dbReference type="CDD" id="cd02440">
    <property type="entry name" value="AdoMet_MTases"/>
    <property type="match status" value="1"/>
</dbReference>
<dbReference type="GO" id="GO:0032259">
    <property type="term" value="P:methylation"/>
    <property type="evidence" value="ECO:0007669"/>
    <property type="project" value="UniProtKB-KW"/>
</dbReference>
<organism evidence="1 2">
    <name type="scientific">Duganella dendranthematis</name>
    <dbReference type="NCBI Taxonomy" id="2728021"/>
    <lineage>
        <taxon>Bacteria</taxon>
        <taxon>Pseudomonadati</taxon>
        <taxon>Pseudomonadota</taxon>
        <taxon>Betaproteobacteria</taxon>
        <taxon>Burkholderiales</taxon>
        <taxon>Oxalobacteraceae</taxon>
        <taxon>Telluria group</taxon>
        <taxon>Duganella</taxon>
    </lineage>
</organism>
<proteinExistence type="predicted"/>
<reference evidence="1 2" key="1">
    <citation type="submission" date="2020-04" db="EMBL/GenBank/DDBJ databases">
        <title>Genome sequencing of novel species.</title>
        <authorList>
            <person name="Heo J."/>
            <person name="Kim S.-J."/>
            <person name="Kim J.-S."/>
            <person name="Hong S.-B."/>
            <person name="Kwon S.-W."/>
        </authorList>
    </citation>
    <scope>NUCLEOTIDE SEQUENCE [LARGE SCALE GENOMIC DNA]</scope>
    <source>
        <strain evidence="1 2">AF9R3</strain>
    </source>
</reference>
<dbReference type="PANTHER" id="PTHR43861">
    <property type="entry name" value="TRANS-ACONITATE 2-METHYLTRANSFERASE-RELATED"/>
    <property type="match status" value="1"/>
</dbReference>
<name>A0ABX6M663_9BURK</name>
<dbReference type="SUPFAM" id="SSF53335">
    <property type="entry name" value="S-adenosyl-L-methionine-dependent methyltransferases"/>
    <property type="match status" value="1"/>
</dbReference>
<dbReference type="InterPro" id="IPR029063">
    <property type="entry name" value="SAM-dependent_MTases_sf"/>
</dbReference>
<evidence type="ECO:0000313" key="1">
    <source>
        <dbReference type="EMBL" id="QJD89688.1"/>
    </source>
</evidence>
<sequence length="447" mass="48245">MSTVPFYRAFEDAYRGDRDVIKQRLRAYAPFLDQLATLSGPAAQPAALDLGCGRGEWLELLGEYGIAARGVDLDAGMLAACYERGLQVEQTDAVSALRACADNSLALVSAFHLVEHIPFEVLQALITEALRALQPGGLLIMETPNPENLSVGATSFYLDPSHEKPLPPLLLGFLADYAGFGRQRTVRLQEPAHLHDAARPVGLIDVLENVSPDYAIVAQKAAPAAVLAPFDAAWSGHYGFSLGAMAQRFEQTGAARLDEVHALVAQQAEGLVTLNRLHAAVAADVAALNRHAASVEGQLGHLSGRIDQSNLATEAALQRADAALQHAEAMHQQVLAMLNSSSWRITRPYRYAGGQVLRAKAAFKHRAHGPLLQLIRAVLRQPLLRAVARGVVRRFPGVYARLRGMLYQPVQGGAALPPEPLPAAGDLSPRAARIYQELKQTLEARKH</sequence>
<keyword evidence="1" id="KW-0808">Transferase</keyword>
<evidence type="ECO:0000313" key="2">
    <source>
        <dbReference type="Proteomes" id="UP000503117"/>
    </source>
</evidence>
<protein>
    <submittedName>
        <fullName evidence="1">Methyltransferase domain-containing protein</fullName>
    </submittedName>
</protein>
<dbReference type="Proteomes" id="UP000503117">
    <property type="component" value="Chromosome"/>
</dbReference>
<dbReference type="EMBL" id="CP051684">
    <property type="protein sequence ID" value="QJD89688.1"/>
    <property type="molecule type" value="Genomic_DNA"/>
</dbReference>
<dbReference type="RefSeq" id="WP_217363493.1">
    <property type="nucleotide sequence ID" value="NZ_CP051684.1"/>
</dbReference>
<dbReference type="Pfam" id="PF13489">
    <property type="entry name" value="Methyltransf_23"/>
    <property type="match status" value="1"/>
</dbReference>